<name>A0ABT8MYN1_9BACL</name>
<proteinExistence type="predicted"/>
<sequence length="58" mass="6906">MVFKWSALFGAFCIAVFFVVIKSFFEREKMEKLFSANMIFEVLLLTVLFQIANWLFDE</sequence>
<protein>
    <submittedName>
        <fullName evidence="2">Uncharacterized protein</fullName>
    </submittedName>
</protein>
<feature type="transmembrane region" description="Helical" evidence="1">
    <location>
        <begin position="6"/>
        <end position="25"/>
    </location>
</feature>
<keyword evidence="3" id="KW-1185">Reference proteome</keyword>
<evidence type="ECO:0000256" key="1">
    <source>
        <dbReference type="SAM" id="Phobius"/>
    </source>
</evidence>
<evidence type="ECO:0000313" key="2">
    <source>
        <dbReference type="EMBL" id="MDN7240750.1"/>
    </source>
</evidence>
<reference evidence="2 3" key="1">
    <citation type="submission" date="2023-06" db="EMBL/GenBank/DDBJ databases">
        <title>Novel species in genus Planococcus.</title>
        <authorList>
            <person name="Ning S."/>
        </authorList>
    </citation>
    <scope>NUCLEOTIDE SEQUENCE [LARGE SCALE GENOMIC DNA]</scope>
    <source>
        <strain evidence="2 3">N028</strain>
    </source>
</reference>
<feature type="transmembrane region" description="Helical" evidence="1">
    <location>
        <begin position="37"/>
        <end position="56"/>
    </location>
</feature>
<comment type="caution">
    <text evidence="2">The sequence shown here is derived from an EMBL/GenBank/DDBJ whole genome shotgun (WGS) entry which is preliminary data.</text>
</comment>
<accession>A0ABT8MYN1</accession>
<keyword evidence="1" id="KW-0812">Transmembrane</keyword>
<keyword evidence="1" id="KW-0472">Membrane</keyword>
<gene>
    <name evidence="2" type="ORF">QWY14_03065</name>
</gene>
<evidence type="ECO:0000313" key="3">
    <source>
        <dbReference type="Proteomes" id="UP001172055"/>
    </source>
</evidence>
<organism evidence="2 3">
    <name type="scientific">Planococcus shixiaomingii</name>
    <dbReference type="NCBI Taxonomy" id="3058393"/>
    <lineage>
        <taxon>Bacteria</taxon>
        <taxon>Bacillati</taxon>
        <taxon>Bacillota</taxon>
        <taxon>Bacilli</taxon>
        <taxon>Bacillales</taxon>
        <taxon>Caryophanaceae</taxon>
        <taxon>Planococcus</taxon>
    </lineage>
</organism>
<keyword evidence="1" id="KW-1133">Transmembrane helix</keyword>
<dbReference type="EMBL" id="JAUJWV010000001">
    <property type="protein sequence ID" value="MDN7240750.1"/>
    <property type="molecule type" value="Genomic_DNA"/>
</dbReference>
<dbReference type="Proteomes" id="UP001172055">
    <property type="component" value="Unassembled WGS sequence"/>
</dbReference>